<gene>
    <name evidence="3" type="ORF">AO382_1655</name>
</gene>
<evidence type="ECO:0000313" key="3">
    <source>
        <dbReference type="EMBL" id="OAV00058.1"/>
    </source>
</evidence>
<dbReference type="Pfam" id="PF11842">
    <property type="entry name" value="DUF3362"/>
    <property type="match status" value="1"/>
</dbReference>
<accession>A0A7Z1A3E3</accession>
<dbReference type="InterPro" id="IPR024560">
    <property type="entry name" value="UPF0313_C"/>
</dbReference>
<feature type="compositionally biased region" description="Basic residues" evidence="1">
    <location>
        <begin position="206"/>
        <end position="221"/>
    </location>
</feature>
<evidence type="ECO:0000313" key="4">
    <source>
        <dbReference type="Proteomes" id="UP000078446"/>
    </source>
</evidence>
<sequence>MAVLSPEYVKELVTHHVGGYLKIAPKHTEAAPLSKMMKPGIGTYDRFKQMFERYSREAGKEQYLIPYFIAAHPGTSDYDMMNLAIWLKKNGFRADQVQTFYPSPMATATAMYYSEKNPLSKVARHSEDVDIVKDEKRRRLHKAFLRYHDPNNWELLHQALKDMGRSDLIGNSKRHLIPTYQPAGSGGNYTSARKKNSSQQGDSVKRRTQKFQTHHTNKPSG</sequence>
<protein>
    <submittedName>
        <fullName evidence="3">Fe-S OXIDOREDUCTASE</fullName>
    </submittedName>
</protein>
<dbReference type="AlphaFoldDB" id="A0A7Z1A3E3"/>
<organism evidence="3 4">
    <name type="scientific">Moraxella catarrhalis</name>
    <name type="common">Branhamella catarrhalis</name>
    <dbReference type="NCBI Taxonomy" id="480"/>
    <lineage>
        <taxon>Bacteria</taxon>
        <taxon>Pseudomonadati</taxon>
        <taxon>Pseudomonadota</taxon>
        <taxon>Gammaproteobacteria</taxon>
        <taxon>Moraxellales</taxon>
        <taxon>Moraxellaceae</taxon>
        <taxon>Moraxella</taxon>
    </lineage>
</organism>
<dbReference type="InterPro" id="IPR022946">
    <property type="entry name" value="UPF0313"/>
</dbReference>
<dbReference type="EMBL" id="LXHE01000016">
    <property type="protein sequence ID" value="OAV00058.1"/>
    <property type="molecule type" value="Genomic_DNA"/>
</dbReference>
<dbReference type="Proteomes" id="UP000078446">
    <property type="component" value="Unassembled WGS sequence"/>
</dbReference>
<evidence type="ECO:0000259" key="2">
    <source>
        <dbReference type="Pfam" id="PF11842"/>
    </source>
</evidence>
<feature type="region of interest" description="Disordered" evidence="1">
    <location>
        <begin position="176"/>
        <end position="221"/>
    </location>
</feature>
<reference evidence="3 4" key="1">
    <citation type="journal article" date="2016" name="Genome Biol. Evol.">
        <title>Comparative Genomic Analyses of the Moraxella catarrhalis Serosensitive and Seroresistant Lineages Demonstrate Their Independent Evolution.</title>
        <authorList>
            <person name="Earl J.P."/>
            <person name="de Vries S.P."/>
            <person name="Ahmed A."/>
            <person name="Powell E."/>
            <person name="Schultz M.P."/>
            <person name="Hermans P.W."/>
            <person name="Hill D.J."/>
            <person name="Zhou Z."/>
            <person name="Constantinidou C.I."/>
            <person name="Hu F.Z."/>
            <person name="Bootsma H.J."/>
            <person name="Ehrlich G.D."/>
        </authorList>
    </citation>
    <scope>NUCLEOTIDE SEQUENCE [LARGE SCALE GENOMIC DNA]</scope>
    <source>
        <strain evidence="3 4">Z7574</strain>
    </source>
</reference>
<dbReference type="PANTHER" id="PTHR32331:SF0">
    <property type="entry name" value="UPF0313 PROTEIN YGIQ"/>
    <property type="match status" value="1"/>
</dbReference>
<comment type="caution">
    <text evidence="3">The sequence shown here is derived from an EMBL/GenBank/DDBJ whole genome shotgun (WGS) entry which is preliminary data.</text>
</comment>
<feature type="domain" description="UPF0313" evidence="2">
    <location>
        <begin position="95"/>
        <end position="214"/>
    </location>
</feature>
<dbReference type="PANTHER" id="PTHR32331">
    <property type="entry name" value="UPF0313 PROTEIN YGIQ"/>
    <property type="match status" value="1"/>
</dbReference>
<evidence type="ECO:0000256" key="1">
    <source>
        <dbReference type="SAM" id="MobiDB-lite"/>
    </source>
</evidence>
<proteinExistence type="predicted"/>
<name>A0A7Z1A3E3_MORCA</name>